<proteinExistence type="predicted"/>
<reference evidence="2 3" key="1">
    <citation type="submission" date="2018-11" db="EMBL/GenBank/DDBJ databases">
        <authorList>
            <consortium name="Pathogen Informatics"/>
        </authorList>
    </citation>
    <scope>NUCLEOTIDE SEQUENCE [LARGE SCALE GENOMIC DNA]</scope>
    <source>
        <strain>Denwood</strain>
        <strain evidence="3">Zambia</strain>
    </source>
</reference>
<dbReference type="Proteomes" id="UP000269396">
    <property type="component" value="Unassembled WGS sequence"/>
</dbReference>
<dbReference type="AlphaFoldDB" id="A0A183PBV7"/>
<evidence type="ECO:0000313" key="3">
    <source>
        <dbReference type="Proteomes" id="UP000269396"/>
    </source>
</evidence>
<feature type="compositionally biased region" description="Low complexity" evidence="1">
    <location>
        <begin position="18"/>
        <end position="32"/>
    </location>
</feature>
<feature type="compositionally biased region" description="Basic residues" evidence="1">
    <location>
        <begin position="42"/>
        <end position="54"/>
    </location>
</feature>
<protein>
    <submittedName>
        <fullName evidence="2">Uncharacterized protein</fullName>
    </submittedName>
</protein>
<evidence type="ECO:0000313" key="2">
    <source>
        <dbReference type="EMBL" id="VDP59376.1"/>
    </source>
</evidence>
<feature type="region of interest" description="Disordered" evidence="1">
    <location>
        <begin position="15"/>
        <end position="69"/>
    </location>
</feature>
<dbReference type="EMBL" id="UZAL01031853">
    <property type="protein sequence ID" value="VDP59376.1"/>
    <property type="molecule type" value="Genomic_DNA"/>
</dbReference>
<gene>
    <name evidence="2" type="ORF">SMTD_LOCUS11843</name>
</gene>
<accession>A0A183PBV7</accession>
<evidence type="ECO:0000256" key="1">
    <source>
        <dbReference type="SAM" id="MobiDB-lite"/>
    </source>
</evidence>
<keyword evidence="3" id="KW-1185">Reference proteome</keyword>
<sequence>MTTYALEHPTSRFIVSEKSLQQHKTTSQTSHTLTRHLDLHRDRRRSQTPRRSSSRKQSASRSRETDNPD</sequence>
<organism evidence="2 3">
    <name type="scientific">Schistosoma mattheei</name>
    <dbReference type="NCBI Taxonomy" id="31246"/>
    <lineage>
        <taxon>Eukaryota</taxon>
        <taxon>Metazoa</taxon>
        <taxon>Spiralia</taxon>
        <taxon>Lophotrochozoa</taxon>
        <taxon>Platyhelminthes</taxon>
        <taxon>Trematoda</taxon>
        <taxon>Digenea</taxon>
        <taxon>Strigeidida</taxon>
        <taxon>Schistosomatoidea</taxon>
        <taxon>Schistosomatidae</taxon>
        <taxon>Schistosoma</taxon>
    </lineage>
</organism>
<name>A0A183PBV7_9TREM</name>